<dbReference type="PANTHER" id="PTHR22960:SF0">
    <property type="entry name" value="MOLYBDENUM COFACTOR BIOSYNTHESIS PROTEIN 1"/>
    <property type="match status" value="1"/>
</dbReference>
<keyword evidence="2" id="KW-0456">Lyase</keyword>
<accession>A0A1H6LKH9</accession>
<dbReference type="GO" id="GO:0051539">
    <property type="term" value="F:4 iron, 4 sulfur cluster binding"/>
    <property type="evidence" value="ECO:0007669"/>
    <property type="project" value="UniProtKB-KW"/>
</dbReference>
<dbReference type="STRING" id="235205.BAZSYMB_SCAFFOLD00097_3"/>
<gene>
    <name evidence="4" type="ORF">BAZSYMB_SCAFFOLD00097_3</name>
</gene>
<dbReference type="PANTHER" id="PTHR22960">
    <property type="entry name" value="MOLYBDOPTERIN COFACTOR SYNTHESIS PROTEIN A"/>
    <property type="match status" value="1"/>
</dbReference>
<evidence type="ECO:0000313" key="5">
    <source>
        <dbReference type="Proteomes" id="UP000198559"/>
    </source>
</evidence>
<feature type="domain" description="Molybdenum cofactor biosynthesis protein A-like twitch" evidence="3">
    <location>
        <begin position="2"/>
        <end position="68"/>
    </location>
</feature>
<reference evidence="5" key="1">
    <citation type="submission" date="2016-06" db="EMBL/GenBank/DDBJ databases">
        <authorList>
            <person name="Petersen J."/>
            <person name="Sayavedra L."/>
        </authorList>
    </citation>
    <scope>NUCLEOTIDE SEQUENCE [LARGE SCALE GENOMIC DNA]</scope>
    <source>
        <strain evidence="5">BazSymB</strain>
    </source>
</reference>
<evidence type="ECO:0000256" key="2">
    <source>
        <dbReference type="ARBA" id="ARBA00023239"/>
    </source>
</evidence>
<protein>
    <submittedName>
        <fullName evidence="4">Protein containing Molybdenum cofactorsynthesis C-terminal domain</fullName>
    </submittedName>
</protein>
<evidence type="ECO:0000313" key="4">
    <source>
        <dbReference type="EMBL" id="SEH89087.1"/>
    </source>
</evidence>
<sequence>MGIISAVSNHFCQTCNRVRLTAKGDLILCLGQENAISLKDAVRSDLTNDEIKNMIVNTIHKKPEKHEFNTVVDNISNQQMVEIGG</sequence>
<evidence type="ECO:0000256" key="1">
    <source>
        <dbReference type="ARBA" id="ARBA00023150"/>
    </source>
</evidence>
<dbReference type="GO" id="GO:0006777">
    <property type="term" value="P:Mo-molybdopterin cofactor biosynthetic process"/>
    <property type="evidence" value="ECO:0007669"/>
    <property type="project" value="UniProtKB-KW"/>
</dbReference>
<dbReference type="CDD" id="cd21117">
    <property type="entry name" value="Twitch_MoaA"/>
    <property type="match status" value="1"/>
</dbReference>
<dbReference type="InterPro" id="IPR010505">
    <property type="entry name" value="MoaA_twitch"/>
</dbReference>
<dbReference type="Pfam" id="PF06463">
    <property type="entry name" value="Mob_synth_C"/>
    <property type="match status" value="1"/>
</dbReference>
<dbReference type="Gene3D" id="3.20.20.70">
    <property type="entry name" value="Aldolase class I"/>
    <property type="match status" value="1"/>
</dbReference>
<dbReference type="InterPro" id="IPR050105">
    <property type="entry name" value="MoCo_biosynth_MoaA/MoaC"/>
</dbReference>
<dbReference type="InterPro" id="IPR058240">
    <property type="entry name" value="rSAM_sf"/>
</dbReference>
<dbReference type="SUPFAM" id="SSF102114">
    <property type="entry name" value="Radical SAM enzymes"/>
    <property type="match status" value="1"/>
</dbReference>
<dbReference type="GO" id="GO:0061799">
    <property type="term" value="F:cyclic pyranopterin monophosphate synthase activity"/>
    <property type="evidence" value="ECO:0007669"/>
    <property type="project" value="TreeGrafter"/>
</dbReference>
<dbReference type="EMBL" id="CVUD02000216">
    <property type="protein sequence ID" value="SEH89087.1"/>
    <property type="molecule type" value="Genomic_DNA"/>
</dbReference>
<name>A0A1H6LKH9_9GAMM</name>
<evidence type="ECO:0000259" key="3">
    <source>
        <dbReference type="Pfam" id="PF06463"/>
    </source>
</evidence>
<keyword evidence="1" id="KW-0501">Molybdenum cofactor biosynthesis</keyword>
<organism evidence="4 5">
    <name type="scientific">Bathymodiolus azoricus thioautotrophic gill symbiont</name>
    <dbReference type="NCBI Taxonomy" id="235205"/>
    <lineage>
        <taxon>Bacteria</taxon>
        <taxon>Pseudomonadati</taxon>
        <taxon>Pseudomonadota</taxon>
        <taxon>Gammaproteobacteria</taxon>
        <taxon>sulfur-oxidizing symbionts</taxon>
    </lineage>
</organism>
<dbReference type="GO" id="GO:0061798">
    <property type="term" value="F:GTP 3',8'-cyclase activity"/>
    <property type="evidence" value="ECO:0007669"/>
    <property type="project" value="TreeGrafter"/>
</dbReference>
<dbReference type="AlphaFoldDB" id="A0A1H6LKH9"/>
<proteinExistence type="predicted"/>
<dbReference type="InterPro" id="IPR013785">
    <property type="entry name" value="Aldolase_TIM"/>
</dbReference>
<dbReference type="Proteomes" id="UP000198559">
    <property type="component" value="Unassembled WGS sequence"/>
</dbReference>